<keyword evidence="1" id="KW-1133">Transmembrane helix</keyword>
<dbReference type="EMBL" id="BAABHS010000003">
    <property type="protein sequence ID" value="GAA4950576.1"/>
    <property type="molecule type" value="Genomic_DNA"/>
</dbReference>
<organism evidence="2 3">
    <name type="scientific">Yinghuangia aomiensis</name>
    <dbReference type="NCBI Taxonomy" id="676205"/>
    <lineage>
        <taxon>Bacteria</taxon>
        <taxon>Bacillati</taxon>
        <taxon>Actinomycetota</taxon>
        <taxon>Actinomycetes</taxon>
        <taxon>Kitasatosporales</taxon>
        <taxon>Streptomycetaceae</taxon>
        <taxon>Yinghuangia</taxon>
    </lineage>
</organism>
<proteinExistence type="predicted"/>
<comment type="caution">
    <text evidence="2">The sequence shown here is derived from an EMBL/GenBank/DDBJ whole genome shotgun (WGS) entry which is preliminary data.</text>
</comment>
<name>A0ABP9GQC0_9ACTN</name>
<keyword evidence="3" id="KW-1185">Reference proteome</keyword>
<evidence type="ECO:0000313" key="2">
    <source>
        <dbReference type="EMBL" id="GAA4950576.1"/>
    </source>
</evidence>
<reference evidence="3" key="1">
    <citation type="journal article" date="2019" name="Int. J. Syst. Evol. Microbiol.">
        <title>The Global Catalogue of Microorganisms (GCM) 10K type strain sequencing project: providing services to taxonomists for standard genome sequencing and annotation.</title>
        <authorList>
            <consortium name="The Broad Institute Genomics Platform"/>
            <consortium name="The Broad Institute Genome Sequencing Center for Infectious Disease"/>
            <person name="Wu L."/>
            <person name="Ma J."/>
        </authorList>
    </citation>
    <scope>NUCLEOTIDE SEQUENCE [LARGE SCALE GENOMIC DNA]</scope>
    <source>
        <strain evidence="3">JCM 17986</strain>
    </source>
</reference>
<evidence type="ECO:0000313" key="3">
    <source>
        <dbReference type="Proteomes" id="UP001500466"/>
    </source>
</evidence>
<feature type="transmembrane region" description="Helical" evidence="1">
    <location>
        <begin position="6"/>
        <end position="26"/>
    </location>
</feature>
<evidence type="ECO:0000256" key="1">
    <source>
        <dbReference type="SAM" id="Phobius"/>
    </source>
</evidence>
<keyword evidence="1" id="KW-0472">Membrane</keyword>
<protein>
    <submittedName>
        <fullName evidence="2">Uncharacterized protein</fullName>
    </submittedName>
</protein>
<sequence>MRTVRWVITGLGIGIAGGFVAGLLAAPRTETRAEDPWLPDGPAVPLRQLPGAERRLPGVPRPVAVGEPLAEYGS</sequence>
<keyword evidence="1" id="KW-0812">Transmembrane</keyword>
<accession>A0ABP9GQC0</accession>
<gene>
    <name evidence="2" type="ORF">GCM10023205_09060</name>
</gene>
<dbReference type="Proteomes" id="UP001500466">
    <property type="component" value="Unassembled WGS sequence"/>
</dbReference>
<dbReference type="RefSeq" id="WP_345673944.1">
    <property type="nucleotide sequence ID" value="NZ_BAABHS010000003.1"/>
</dbReference>